<dbReference type="EMBL" id="JARBHI010000007">
    <property type="protein sequence ID" value="MDE1656215.1"/>
    <property type="molecule type" value="Genomic_DNA"/>
</dbReference>
<dbReference type="GeneID" id="83608176"/>
<dbReference type="InterPro" id="IPR018392">
    <property type="entry name" value="LysM"/>
</dbReference>
<dbReference type="CDD" id="cd00118">
    <property type="entry name" value="LysM"/>
    <property type="match status" value="1"/>
</dbReference>
<reference evidence="4 5" key="1">
    <citation type="submission" date="2023-02" db="EMBL/GenBank/DDBJ databases">
        <title>Defining the Infant Male Urobiome and Moving Towards Mechanisms in Urobiome Research.</title>
        <authorList>
            <person name="Reasoner S."/>
            <person name="Flores V."/>
            <person name="Van Horn G."/>
            <person name="Morales G."/>
            <person name="Peard L."/>
            <person name="Abelson B."/>
            <person name="Manuel C."/>
            <person name="Lee J."/>
            <person name="Baker B."/>
            <person name="Williams T."/>
            <person name="Schmitz J."/>
            <person name="Clayton D."/>
            <person name="Hadjifrangiskou M."/>
        </authorList>
    </citation>
    <scope>NUCLEOTIDE SEQUENCE [LARGE SCALE GENOMIC DNA]</scope>
    <source>
        <strain evidence="4 5">AS1053</strain>
    </source>
</reference>
<accession>A0ABT5V5J2</accession>
<dbReference type="SUPFAM" id="SSF54106">
    <property type="entry name" value="LysM domain"/>
    <property type="match status" value="1"/>
</dbReference>
<feature type="domain" description="LysM" evidence="3">
    <location>
        <begin position="175"/>
        <end position="224"/>
    </location>
</feature>
<keyword evidence="2" id="KW-1133">Transmembrane helix</keyword>
<dbReference type="RefSeq" id="WP_274778463.1">
    <property type="nucleotide sequence ID" value="NZ_CAMXYX010000008.1"/>
</dbReference>
<organism evidence="4 5">
    <name type="scientific">Actinotignum sanguinis</name>
    <dbReference type="NCBI Taxonomy" id="1445614"/>
    <lineage>
        <taxon>Bacteria</taxon>
        <taxon>Bacillati</taxon>
        <taxon>Actinomycetota</taxon>
        <taxon>Actinomycetes</taxon>
        <taxon>Actinomycetales</taxon>
        <taxon>Actinomycetaceae</taxon>
        <taxon>Actinotignum</taxon>
    </lineage>
</organism>
<evidence type="ECO:0000313" key="5">
    <source>
        <dbReference type="Proteomes" id="UP001219297"/>
    </source>
</evidence>
<dbReference type="PROSITE" id="PS51782">
    <property type="entry name" value="LYSM"/>
    <property type="match status" value="1"/>
</dbReference>
<keyword evidence="2" id="KW-0472">Membrane</keyword>
<keyword evidence="2" id="KW-0812">Transmembrane</keyword>
<feature type="transmembrane region" description="Helical" evidence="2">
    <location>
        <begin position="148"/>
        <end position="170"/>
    </location>
</feature>
<dbReference type="Proteomes" id="UP001219297">
    <property type="component" value="Unassembled WGS sequence"/>
</dbReference>
<gene>
    <name evidence="4" type="ORF">PWJ81_03935</name>
</gene>
<proteinExistence type="predicted"/>
<evidence type="ECO:0000313" key="4">
    <source>
        <dbReference type="EMBL" id="MDE1656215.1"/>
    </source>
</evidence>
<evidence type="ECO:0000259" key="3">
    <source>
        <dbReference type="PROSITE" id="PS51782"/>
    </source>
</evidence>
<evidence type="ECO:0000256" key="1">
    <source>
        <dbReference type="SAM" id="MobiDB-lite"/>
    </source>
</evidence>
<dbReference type="SMART" id="SM00257">
    <property type="entry name" value="LysM"/>
    <property type="match status" value="1"/>
</dbReference>
<feature type="region of interest" description="Disordered" evidence="1">
    <location>
        <begin position="1"/>
        <end position="23"/>
    </location>
</feature>
<name>A0ABT5V5J2_9ACTO</name>
<dbReference type="InterPro" id="IPR036779">
    <property type="entry name" value="LysM_dom_sf"/>
</dbReference>
<keyword evidence="5" id="KW-1185">Reference proteome</keyword>
<dbReference type="Gene3D" id="3.10.350.10">
    <property type="entry name" value="LysM domain"/>
    <property type="match status" value="1"/>
</dbReference>
<protein>
    <submittedName>
        <fullName evidence="4">LysM peptidoglycan-binding domain-containing protein</fullName>
    </submittedName>
</protein>
<evidence type="ECO:0000256" key="2">
    <source>
        <dbReference type="SAM" id="Phobius"/>
    </source>
</evidence>
<dbReference type="Pfam" id="PF01476">
    <property type="entry name" value="LysM"/>
    <property type="match status" value="1"/>
</dbReference>
<sequence>MSVAYQEITRETSRAHTSRRHPKLRVVGEQSAAVHSKSRGEEVCHGDARGAASVTALRVAGARRRWNTPALGAVRRPVAFASEVGTHKVARVVPLSAPSVSRSRTVSASLASNTASATLVKPVRGAAVPGARSSTASLDSVVRMGVRVALTIAVTLLLASFAMIVGTTFLETGMATVTVQGGDSLASIAASIPGVPDISTGVADIVNLNGLSSHNLVPGQVLEIPGY</sequence>
<comment type="caution">
    <text evidence="4">The sequence shown here is derived from an EMBL/GenBank/DDBJ whole genome shotgun (WGS) entry which is preliminary data.</text>
</comment>